<dbReference type="SMART" id="SM00858">
    <property type="entry name" value="SAF"/>
    <property type="match status" value="1"/>
</dbReference>
<feature type="domain" description="SAF" evidence="1">
    <location>
        <begin position="21"/>
        <end position="83"/>
    </location>
</feature>
<dbReference type="AlphaFoldDB" id="A0A7K0DVG4"/>
<dbReference type="CDD" id="cd11614">
    <property type="entry name" value="SAF_CpaB_FlgA_like"/>
    <property type="match status" value="1"/>
</dbReference>
<dbReference type="InterPro" id="IPR013974">
    <property type="entry name" value="SAF"/>
</dbReference>
<keyword evidence="3" id="KW-1185">Reference proteome</keyword>
<dbReference type="Gene3D" id="3.90.1210.10">
    <property type="entry name" value="Antifreeze-like/N-acetylneuraminic acid synthase C-terminal domain"/>
    <property type="match status" value="1"/>
</dbReference>
<evidence type="ECO:0000313" key="3">
    <source>
        <dbReference type="Proteomes" id="UP000431401"/>
    </source>
</evidence>
<proteinExistence type="predicted"/>
<accession>A0A7K0DVG4</accession>
<evidence type="ECO:0000313" key="2">
    <source>
        <dbReference type="EMBL" id="MQY29771.1"/>
    </source>
</evidence>
<protein>
    <recommendedName>
        <fullName evidence="1">SAF domain-containing protein</fullName>
    </recommendedName>
</protein>
<gene>
    <name evidence="2" type="ORF">NRB56_53640</name>
</gene>
<name>A0A7K0DVG4_9NOCA</name>
<comment type="caution">
    <text evidence="2">The sequence shown here is derived from an EMBL/GenBank/DDBJ whole genome shotgun (WGS) entry which is preliminary data.</text>
</comment>
<dbReference type="Proteomes" id="UP000431401">
    <property type="component" value="Unassembled WGS sequence"/>
</dbReference>
<dbReference type="EMBL" id="WEGI01000012">
    <property type="protein sequence ID" value="MQY29771.1"/>
    <property type="molecule type" value="Genomic_DNA"/>
</dbReference>
<reference evidence="2 3" key="1">
    <citation type="submission" date="2019-10" db="EMBL/GenBank/DDBJ databases">
        <title>Nocardia macrotermitis sp. nov. and Nocardia aurantia sp. nov., isolated from the gut of fungus growing-termite Macrotermes natalensis.</title>
        <authorList>
            <person name="Benndorf R."/>
            <person name="Schwitalla J."/>
            <person name="Martin K."/>
            <person name="De Beer W."/>
            <person name="Kaster A.-K."/>
            <person name="Vollmers J."/>
            <person name="Poulsen M."/>
            <person name="Beemelmanns C."/>
        </authorList>
    </citation>
    <scope>NUCLEOTIDE SEQUENCE [LARGE SCALE GENOMIC DNA]</scope>
    <source>
        <strain evidence="2 3">RB56</strain>
    </source>
</reference>
<organism evidence="2 3">
    <name type="scientific">Nocardia aurantia</name>
    <dbReference type="NCBI Taxonomy" id="2585199"/>
    <lineage>
        <taxon>Bacteria</taxon>
        <taxon>Bacillati</taxon>
        <taxon>Actinomycetota</taxon>
        <taxon>Actinomycetes</taxon>
        <taxon>Mycobacteriales</taxon>
        <taxon>Nocardiaceae</taxon>
        <taxon>Nocardia</taxon>
    </lineage>
</organism>
<evidence type="ECO:0000259" key="1">
    <source>
        <dbReference type="SMART" id="SM00858"/>
    </source>
</evidence>
<sequence>MVFAVLAAVLAVRGDPAAGHLEVVVAARDLPPGQRLTDADVIQAARPVDMLPAGAIRDSAAVLGSTLGTAVRAGEILTDLRVVGPRLASAAAGTPEARIVAIRPADPAVAEVLRPGDRVDVIAAAEDDQPRAGPPPRPLATDAAVVLVTGGEGGRGRERMVLLALDAARAPAVAAASLRTAMALIVR</sequence>
<dbReference type="Pfam" id="PF08666">
    <property type="entry name" value="SAF"/>
    <property type="match status" value="1"/>
</dbReference>